<proteinExistence type="predicted"/>
<dbReference type="EMBL" id="JACRYT010000003">
    <property type="protein sequence ID" value="MBC6679114.1"/>
    <property type="molecule type" value="Genomic_DNA"/>
</dbReference>
<keyword evidence="1" id="KW-0812">Transmembrane</keyword>
<dbReference type="Proteomes" id="UP000602647">
    <property type="component" value="Unassembled WGS sequence"/>
</dbReference>
<accession>A0A923NLA2</accession>
<feature type="transmembrane region" description="Helical" evidence="1">
    <location>
        <begin position="174"/>
        <end position="193"/>
    </location>
</feature>
<feature type="transmembrane region" description="Helical" evidence="1">
    <location>
        <begin position="90"/>
        <end position="108"/>
    </location>
</feature>
<gene>
    <name evidence="2" type="ORF">H9L42_04650</name>
</gene>
<keyword evidence="3" id="KW-1185">Reference proteome</keyword>
<reference evidence="2" key="1">
    <citation type="submission" date="2020-08" db="EMBL/GenBank/DDBJ databases">
        <title>Genome public.</title>
        <authorList>
            <person name="Liu C."/>
            <person name="Sun Q."/>
        </authorList>
    </citation>
    <scope>NUCLEOTIDE SEQUENCE</scope>
    <source>
        <strain evidence="2">BX12</strain>
    </source>
</reference>
<keyword evidence="1" id="KW-1133">Transmembrane helix</keyword>
<dbReference type="PROSITE" id="PS51257">
    <property type="entry name" value="PROKAR_LIPOPROTEIN"/>
    <property type="match status" value="1"/>
</dbReference>
<keyword evidence="1" id="KW-0472">Membrane</keyword>
<feature type="transmembrane region" description="Helical" evidence="1">
    <location>
        <begin position="114"/>
        <end position="132"/>
    </location>
</feature>
<evidence type="ECO:0000313" key="3">
    <source>
        <dbReference type="Proteomes" id="UP000602647"/>
    </source>
</evidence>
<dbReference type="AlphaFoldDB" id="A0A923NLA2"/>
<evidence type="ECO:0000313" key="2">
    <source>
        <dbReference type="EMBL" id="MBC6679114.1"/>
    </source>
</evidence>
<feature type="transmembrane region" description="Helical" evidence="1">
    <location>
        <begin position="21"/>
        <end position="45"/>
    </location>
</feature>
<feature type="transmembrane region" description="Helical" evidence="1">
    <location>
        <begin position="137"/>
        <end position="154"/>
    </location>
</feature>
<name>A0A923NLA2_9FIRM</name>
<feature type="transmembrane region" description="Helical" evidence="1">
    <location>
        <begin position="51"/>
        <end position="69"/>
    </location>
</feature>
<comment type="caution">
    <text evidence="2">The sequence shown here is derived from an EMBL/GenBank/DDBJ whole genome shotgun (WGS) entry which is preliminary data.</text>
</comment>
<protein>
    <submittedName>
        <fullName evidence="2">Uncharacterized protein</fullName>
    </submittedName>
</protein>
<sequence>MKTKSRSNSSERIFKKWNPLTIMQFVWLFGCNNIFFCKIFDVGLMTVEGDYWVFILCGILPPFLQFKSIERVKARAKRESTMIAELYTSNLICMAALVVGELFLLGGELNMAEFFLRETTVLVFWFLSLSLVLIYNYLWWAVCAINIFMVTFLYNRLWSWYLQSGGGQNLNARYVMIGAFLCAAGLSFVFIRYRIKKLFCEKADTGKQK</sequence>
<evidence type="ECO:0000256" key="1">
    <source>
        <dbReference type="SAM" id="Phobius"/>
    </source>
</evidence>
<dbReference type="RefSeq" id="WP_187302222.1">
    <property type="nucleotide sequence ID" value="NZ_JACRYT010000003.1"/>
</dbReference>
<organism evidence="2 3">
    <name type="scientific">Zhenpiania hominis</name>
    <dbReference type="NCBI Taxonomy" id="2763644"/>
    <lineage>
        <taxon>Bacteria</taxon>
        <taxon>Bacillati</taxon>
        <taxon>Bacillota</taxon>
        <taxon>Clostridia</taxon>
        <taxon>Peptostreptococcales</taxon>
        <taxon>Anaerovoracaceae</taxon>
        <taxon>Zhenpiania</taxon>
    </lineage>
</organism>